<feature type="domain" description="Soluble ligand binding" evidence="5">
    <location>
        <begin position="140"/>
        <end position="170"/>
    </location>
</feature>
<evidence type="ECO:0000259" key="6">
    <source>
        <dbReference type="Pfam" id="PF25994"/>
    </source>
</evidence>
<dbReference type="Pfam" id="PF10531">
    <property type="entry name" value="SLBB"/>
    <property type="match status" value="1"/>
</dbReference>
<dbReference type="OrthoDB" id="9798876at2"/>
<keyword evidence="1" id="KW-0732">Signal</keyword>
<dbReference type="GO" id="GO:0015159">
    <property type="term" value="F:polysaccharide transmembrane transporter activity"/>
    <property type="evidence" value="ECO:0007669"/>
    <property type="project" value="InterPro"/>
</dbReference>
<keyword evidence="8" id="KW-1185">Reference proteome</keyword>
<dbReference type="InterPro" id="IPR003715">
    <property type="entry name" value="Poly_export_N"/>
</dbReference>
<accession>A0A2P7BWU5</accession>
<reference evidence="8" key="1">
    <citation type="submission" date="2017-11" db="EMBL/GenBank/DDBJ databases">
        <authorList>
            <person name="Kuznetsova I."/>
            <person name="Sazanova A."/>
            <person name="Chirak E."/>
            <person name="Safronova V."/>
            <person name="Willems A."/>
        </authorList>
    </citation>
    <scope>NUCLEOTIDE SEQUENCE [LARGE SCALE GENOMIC DNA]</scope>
    <source>
        <strain evidence="8">STM 196</strain>
    </source>
</reference>
<evidence type="ECO:0000313" key="7">
    <source>
        <dbReference type="EMBL" id="PSH70929.1"/>
    </source>
</evidence>
<feature type="coiled-coil region" evidence="2">
    <location>
        <begin position="253"/>
        <end position="287"/>
    </location>
</feature>
<dbReference type="Proteomes" id="UP000241444">
    <property type="component" value="Unassembled WGS sequence"/>
</dbReference>
<evidence type="ECO:0000256" key="2">
    <source>
        <dbReference type="SAM" id="Coils"/>
    </source>
</evidence>
<feature type="transmembrane region" description="Helical" evidence="3">
    <location>
        <begin position="21"/>
        <end position="42"/>
    </location>
</feature>
<dbReference type="Gene3D" id="3.30.1950.10">
    <property type="entry name" value="wza like domain"/>
    <property type="match status" value="1"/>
</dbReference>
<proteinExistence type="predicted"/>
<keyword evidence="3" id="KW-0472">Membrane</keyword>
<gene>
    <name evidence="7" type="ORF">CU102_02475</name>
</gene>
<evidence type="ECO:0000259" key="5">
    <source>
        <dbReference type="Pfam" id="PF10531"/>
    </source>
</evidence>
<protein>
    <submittedName>
        <fullName evidence="7">Uncharacterized protein</fullName>
    </submittedName>
</protein>
<comment type="caution">
    <text evidence="7">The sequence shown here is derived from an EMBL/GenBank/DDBJ whole genome shotgun (WGS) entry which is preliminary data.</text>
</comment>
<keyword evidence="3" id="KW-1133">Transmembrane helix</keyword>
<organism evidence="7 8">
    <name type="scientific">Phyllobacterium brassicacearum</name>
    <dbReference type="NCBI Taxonomy" id="314235"/>
    <lineage>
        <taxon>Bacteria</taxon>
        <taxon>Pseudomonadati</taxon>
        <taxon>Pseudomonadota</taxon>
        <taxon>Alphaproteobacteria</taxon>
        <taxon>Hyphomicrobiales</taxon>
        <taxon>Phyllobacteriaceae</taxon>
        <taxon>Phyllobacterium</taxon>
    </lineage>
</organism>
<dbReference type="Pfam" id="PF02563">
    <property type="entry name" value="Poly_export"/>
    <property type="match status" value="1"/>
</dbReference>
<dbReference type="PANTHER" id="PTHR33619:SF3">
    <property type="entry name" value="POLYSACCHARIDE EXPORT PROTEIN GFCE-RELATED"/>
    <property type="match status" value="1"/>
</dbReference>
<keyword evidence="2" id="KW-0175">Coiled coil</keyword>
<dbReference type="EMBL" id="PGGO01000001">
    <property type="protein sequence ID" value="PSH70929.1"/>
    <property type="molecule type" value="Genomic_DNA"/>
</dbReference>
<evidence type="ECO:0000256" key="1">
    <source>
        <dbReference type="ARBA" id="ARBA00022729"/>
    </source>
</evidence>
<dbReference type="AlphaFoldDB" id="A0A2P7BWU5"/>
<dbReference type="InterPro" id="IPR058781">
    <property type="entry name" value="HH_AprE-like"/>
</dbReference>
<evidence type="ECO:0000256" key="3">
    <source>
        <dbReference type="SAM" id="Phobius"/>
    </source>
</evidence>
<feature type="domain" description="Polysaccharide export protein N-terminal" evidence="4">
    <location>
        <begin position="47"/>
        <end position="134"/>
    </location>
</feature>
<name>A0A2P7BWU5_9HYPH</name>
<feature type="domain" description="AprE-like long alpha-helical hairpin" evidence="6">
    <location>
        <begin position="188"/>
        <end position="373"/>
    </location>
</feature>
<keyword evidence="3" id="KW-0812">Transmembrane</keyword>
<dbReference type="Gene3D" id="3.10.560.10">
    <property type="entry name" value="Outer membrane lipoprotein wza domain like"/>
    <property type="match status" value="1"/>
</dbReference>
<evidence type="ECO:0000313" key="8">
    <source>
        <dbReference type="Proteomes" id="UP000241444"/>
    </source>
</evidence>
<dbReference type="InterPro" id="IPR049712">
    <property type="entry name" value="Poly_export"/>
</dbReference>
<feature type="coiled-coil region" evidence="2">
    <location>
        <begin position="326"/>
        <end position="375"/>
    </location>
</feature>
<evidence type="ECO:0000259" key="4">
    <source>
        <dbReference type="Pfam" id="PF02563"/>
    </source>
</evidence>
<dbReference type="InterPro" id="IPR019554">
    <property type="entry name" value="Soluble_ligand-bd"/>
</dbReference>
<dbReference type="Pfam" id="PF25994">
    <property type="entry name" value="HH_AprE"/>
    <property type="match status" value="1"/>
</dbReference>
<dbReference type="PANTHER" id="PTHR33619">
    <property type="entry name" value="POLYSACCHARIDE EXPORT PROTEIN GFCE-RELATED"/>
    <property type="match status" value="1"/>
</dbReference>
<sequence>MADSVAIVVGQSMMGLRFTGSICLIARTILTAAIVILAFAVFPVPSQADDAYRLAPYTRVRLTVVEWVASRGEYREWTALNGEYAISESGTVLLPLVGTIEVSAMDTATMATEVAKRIQKTTGLVAMPNVAVQIVEYPPVFLVGNVDRPGEYRFRPGLTVLQAVALAGGRYRPREEARTVEQIQYLGELQAVHGEMVRTLARIARLKAEVAGEKEIQFPDNLTEMADSASIDAIFAEERAVFAAQSNGVDRQLENLEALRKLFADEIEVLQEKVTGQEKQIKLMDEELEAVKPLVERGIATTSRQSELQRIITALQSDRLDQVTAIMRARQNISQASRDSQNLISQRQTTASTELQTAQAALDQLKVRQETAQRLLVAAGSIIAGQKLGEKQEPDLAFTIVRKTDGLPVEMAADEDTVLVPGDVLRASLNVKFSGRTTASATPASPSQSTKGVAVALPIPAAASIGEQQNKNTQ</sequence>